<dbReference type="PANTHER" id="PTHR46733:SF4">
    <property type="entry name" value="HEAT SHOCK PROTEIN 21, CHLOROPLASTIC"/>
    <property type="match status" value="1"/>
</dbReference>
<dbReference type="InterPro" id="IPR044587">
    <property type="entry name" value="HSP21-like"/>
</dbReference>
<feature type="domain" description="SHSP" evidence="4">
    <location>
        <begin position="10"/>
        <end position="129"/>
    </location>
</feature>
<dbReference type="AlphaFoldDB" id="A0A2T2XLN4"/>
<dbReference type="Pfam" id="PF00011">
    <property type="entry name" value="HSP20"/>
    <property type="match status" value="1"/>
</dbReference>
<evidence type="ECO:0000256" key="3">
    <source>
        <dbReference type="RuleBase" id="RU003616"/>
    </source>
</evidence>
<accession>A0A2T2XLN4</accession>
<protein>
    <submittedName>
        <fullName evidence="5">Hsp20/alpha crystallin family protein</fullName>
    </submittedName>
</protein>
<proteinExistence type="inferred from homology"/>
<dbReference type="PANTHER" id="PTHR46733">
    <property type="entry name" value="26.5 KDA HEAT SHOCK PROTEIN, MITOCHONDRIAL"/>
    <property type="match status" value="1"/>
</dbReference>
<dbReference type="InterPro" id="IPR002068">
    <property type="entry name" value="A-crystallin/Hsp20_dom"/>
</dbReference>
<evidence type="ECO:0000313" key="6">
    <source>
        <dbReference type="Proteomes" id="UP000242972"/>
    </source>
</evidence>
<reference evidence="5 6" key="1">
    <citation type="journal article" date="2014" name="BMC Genomics">
        <title>Comparison of environmental and isolate Sulfobacillus genomes reveals diverse carbon, sulfur, nitrogen, and hydrogen metabolisms.</title>
        <authorList>
            <person name="Justice N.B."/>
            <person name="Norman A."/>
            <person name="Brown C.T."/>
            <person name="Singh A."/>
            <person name="Thomas B.C."/>
            <person name="Banfield J.F."/>
        </authorList>
    </citation>
    <scope>NUCLEOTIDE SEQUENCE [LARGE SCALE GENOMIC DNA]</scope>
    <source>
        <strain evidence="5">AMDSBA4</strain>
    </source>
</reference>
<gene>
    <name evidence="5" type="ORF">C7B46_01030</name>
</gene>
<dbReference type="Gene3D" id="2.60.40.790">
    <property type="match status" value="1"/>
</dbReference>
<dbReference type="PROSITE" id="PS01031">
    <property type="entry name" value="SHSP"/>
    <property type="match status" value="1"/>
</dbReference>
<dbReference type="EMBL" id="PXYW01000002">
    <property type="protein sequence ID" value="PSR35390.1"/>
    <property type="molecule type" value="Genomic_DNA"/>
</dbReference>
<evidence type="ECO:0000256" key="2">
    <source>
        <dbReference type="PROSITE-ProRule" id="PRU00285"/>
    </source>
</evidence>
<evidence type="ECO:0000259" key="4">
    <source>
        <dbReference type="PROSITE" id="PS01031"/>
    </source>
</evidence>
<dbReference type="GO" id="GO:0009408">
    <property type="term" value="P:response to heat"/>
    <property type="evidence" value="ECO:0007669"/>
    <property type="project" value="InterPro"/>
</dbReference>
<evidence type="ECO:0000313" key="5">
    <source>
        <dbReference type="EMBL" id="PSR35390.1"/>
    </source>
</evidence>
<organism evidence="5 6">
    <name type="scientific">Sulfobacillus benefaciens</name>
    <dbReference type="NCBI Taxonomy" id="453960"/>
    <lineage>
        <taxon>Bacteria</taxon>
        <taxon>Bacillati</taxon>
        <taxon>Bacillota</taxon>
        <taxon>Clostridia</taxon>
        <taxon>Eubacteriales</taxon>
        <taxon>Clostridiales Family XVII. Incertae Sedis</taxon>
        <taxon>Sulfobacillus</taxon>
    </lineage>
</organism>
<dbReference type="InterPro" id="IPR008978">
    <property type="entry name" value="HSP20-like_chaperone"/>
</dbReference>
<dbReference type="SUPFAM" id="SSF49764">
    <property type="entry name" value="HSP20-like chaperones"/>
    <property type="match status" value="1"/>
</dbReference>
<dbReference type="CDD" id="cd06464">
    <property type="entry name" value="ACD_sHsps-like"/>
    <property type="match status" value="1"/>
</dbReference>
<comment type="caution">
    <text evidence="5">The sequence shown here is derived from an EMBL/GenBank/DDBJ whole genome shotgun (WGS) entry which is preliminary data.</text>
</comment>
<name>A0A2T2XLN4_9FIRM</name>
<dbReference type="Proteomes" id="UP000242972">
    <property type="component" value="Unassembled WGS sequence"/>
</dbReference>
<comment type="similarity">
    <text evidence="2 3">Belongs to the small heat shock protein (HSP20) family.</text>
</comment>
<evidence type="ECO:0000256" key="1">
    <source>
        <dbReference type="ARBA" id="ARBA00023016"/>
    </source>
</evidence>
<sequence length="132" mass="15071">MLQDMLFNPVTVGVSVPEINIRKNDKEFQVVLAVPGYDASQLEMAWEDKVLDIKGRHEAKDNENDDNWYYLRREIKTPGFHYRVQLPEATDESSIVAELKDGLLTIRVPMLAKKTIPIKIESKNTISLAEGE</sequence>
<keyword evidence="1" id="KW-0346">Stress response</keyword>